<dbReference type="GO" id="GO:0006355">
    <property type="term" value="P:regulation of DNA-templated transcription"/>
    <property type="evidence" value="ECO:0007669"/>
    <property type="project" value="InterPro"/>
</dbReference>
<dbReference type="SMART" id="SM00421">
    <property type="entry name" value="HTH_LUXR"/>
    <property type="match status" value="1"/>
</dbReference>
<accession>A0A1L3JC61</accession>
<evidence type="ECO:0000313" key="6">
    <source>
        <dbReference type="Proteomes" id="UP000242561"/>
    </source>
</evidence>
<evidence type="ECO:0000256" key="2">
    <source>
        <dbReference type="ARBA" id="ARBA00023125"/>
    </source>
</evidence>
<keyword evidence="1" id="KW-0805">Transcription regulation</keyword>
<organism evidence="5 6">
    <name type="scientific">Sphingorhabdus lutea</name>
    <dbReference type="NCBI Taxonomy" id="1913578"/>
    <lineage>
        <taxon>Bacteria</taxon>
        <taxon>Pseudomonadati</taxon>
        <taxon>Pseudomonadota</taxon>
        <taxon>Alphaproteobacteria</taxon>
        <taxon>Sphingomonadales</taxon>
        <taxon>Sphingomonadaceae</taxon>
        <taxon>Sphingorhabdus</taxon>
    </lineage>
</organism>
<feature type="domain" description="HTH luxR-type" evidence="4">
    <location>
        <begin position="181"/>
        <end position="246"/>
    </location>
</feature>
<dbReference type="GO" id="GO:0003677">
    <property type="term" value="F:DNA binding"/>
    <property type="evidence" value="ECO:0007669"/>
    <property type="project" value="UniProtKB-KW"/>
</dbReference>
<dbReference type="Gene3D" id="1.10.10.10">
    <property type="entry name" value="Winged helix-like DNA-binding domain superfamily/Winged helix DNA-binding domain"/>
    <property type="match status" value="1"/>
</dbReference>
<evidence type="ECO:0000259" key="4">
    <source>
        <dbReference type="PROSITE" id="PS50043"/>
    </source>
</evidence>
<dbReference type="PROSITE" id="PS50043">
    <property type="entry name" value="HTH_LUXR_2"/>
    <property type="match status" value="1"/>
</dbReference>
<dbReference type="Pfam" id="PF00196">
    <property type="entry name" value="GerE"/>
    <property type="match status" value="1"/>
</dbReference>
<evidence type="ECO:0000256" key="3">
    <source>
        <dbReference type="ARBA" id="ARBA00023163"/>
    </source>
</evidence>
<keyword evidence="2" id="KW-0238">DNA-binding</keyword>
<dbReference type="CDD" id="cd06170">
    <property type="entry name" value="LuxR_C_like"/>
    <property type="match status" value="1"/>
</dbReference>
<dbReference type="Proteomes" id="UP000242561">
    <property type="component" value="Chromosome"/>
</dbReference>
<dbReference type="AlphaFoldDB" id="A0A1L3JC61"/>
<keyword evidence="6" id="KW-1185">Reference proteome</keyword>
<reference evidence="5 6" key="1">
    <citation type="submission" date="2016-11" db="EMBL/GenBank/DDBJ databases">
        <title>Sphingorhabdus sp. LPB0140, isolated from marine environment.</title>
        <authorList>
            <person name="Kim E."/>
            <person name="Yi H."/>
        </authorList>
    </citation>
    <scope>NUCLEOTIDE SEQUENCE [LARGE SCALE GENOMIC DNA]</scope>
    <source>
        <strain evidence="5 6">LPB0140</strain>
    </source>
</reference>
<dbReference type="STRING" id="1913578.LPB140_07855"/>
<dbReference type="InterPro" id="IPR000792">
    <property type="entry name" value="Tscrpt_reg_LuxR_C"/>
</dbReference>
<dbReference type="EMBL" id="CP018154">
    <property type="protein sequence ID" value="APG62721.1"/>
    <property type="molecule type" value="Genomic_DNA"/>
</dbReference>
<gene>
    <name evidence="5" type="ORF">LPB140_07855</name>
</gene>
<dbReference type="InterPro" id="IPR016032">
    <property type="entry name" value="Sig_transdc_resp-reg_C-effctor"/>
</dbReference>
<dbReference type="SUPFAM" id="SSF46894">
    <property type="entry name" value="C-terminal effector domain of the bipartite response regulators"/>
    <property type="match status" value="1"/>
</dbReference>
<dbReference type="PANTHER" id="PTHR44688">
    <property type="entry name" value="DNA-BINDING TRANSCRIPTIONAL ACTIVATOR DEVR_DOSR"/>
    <property type="match status" value="1"/>
</dbReference>
<evidence type="ECO:0000256" key="1">
    <source>
        <dbReference type="ARBA" id="ARBA00023015"/>
    </source>
</evidence>
<keyword evidence="3" id="KW-0804">Transcription</keyword>
<evidence type="ECO:0000313" key="5">
    <source>
        <dbReference type="EMBL" id="APG62721.1"/>
    </source>
</evidence>
<protein>
    <recommendedName>
        <fullName evidence="4">HTH luxR-type domain-containing protein</fullName>
    </recommendedName>
</protein>
<name>A0A1L3JC61_9SPHN</name>
<proteinExistence type="predicted"/>
<dbReference type="KEGG" id="sphl:LPB140_07855"/>
<sequence>MLMPLSEKSIEVQTFLKACLNTPKNPRGIIKNLLKSSRSLKSNYCSYYIEQALSPNVQNLGHFYTTSRHKIYGDVSQADLLSRTRHFHQSIMVNGETITDTHLDNVVNPKFPTWRRKLFNRLKELDVTQFLIIPLFGAKFINGCITFGFNDKVNLSDEILVKLLEHLSMETHKQMVIFLDVQDAPVELSPREKEILGWMAAGKSKMDISQIISLSPSSVDTYIRRIYKKLNVHNKSDAFAVANSYGYLLEA</sequence>
<dbReference type="PRINTS" id="PR00038">
    <property type="entry name" value="HTHLUXR"/>
</dbReference>
<dbReference type="PANTHER" id="PTHR44688:SF16">
    <property type="entry name" value="DNA-BINDING TRANSCRIPTIONAL ACTIVATOR DEVR_DOSR"/>
    <property type="match status" value="1"/>
</dbReference>
<dbReference type="OrthoDB" id="9782896at2"/>
<dbReference type="InterPro" id="IPR036388">
    <property type="entry name" value="WH-like_DNA-bd_sf"/>
</dbReference>